<keyword evidence="4 5" id="KW-0472">Membrane</keyword>
<reference evidence="6" key="1">
    <citation type="submission" date="2020-03" db="EMBL/GenBank/DDBJ databases">
        <title>Site-based positive gene gene selection in Geosmithia morbida across the United States reveals a broad range of putative effectors and factors for local host and environmental adapation.</title>
        <authorList>
            <person name="Onufrak A."/>
            <person name="Murdoch R.W."/>
            <person name="Gazis R."/>
            <person name="Huff M."/>
            <person name="Staton M."/>
            <person name="Klingeman W."/>
            <person name="Hadziabdic D."/>
        </authorList>
    </citation>
    <scope>NUCLEOTIDE SEQUENCE</scope>
    <source>
        <strain evidence="6">1262</strain>
    </source>
</reference>
<evidence type="ECO:0000256" key="5">
    <source>
        <dbReference type="SAM" id="Phobius"/>
    </source>
</evidence>
<dbReference type="Proteomes" id="UP000749293">
    <property type="component" value="Unassembled WGS sequence"/>
</dbReference>
<feature type="transmembrane region" description="Helical" evidence="5">
    <location>
        <begin position="212"/>
        <end position="234"/>
    </location>
</feature>
<evidence type="ECO:0000256" key="2">
    <source>
        <dbReference type="ARBA" id="ARBA00022692"/>
    </source>
</evidence>
<evidence type="ECO:0000313" key="7">
    <source>
        <dbReference type="Proteomes" id="UP000749293"/>
    </source>
</evidence>
<dbReference type="AlphaFoldDB" id="A0A9P4YZG5"/>
<evidence type="ECO:0000313" key="6">
    <source>
        <dbReference type="EMBL" id="KAF4124900.1"/>
    </source>
</evidence>
<feature type="transmembrane region" description="Helical" evidence="5">
    <location>
        <begin position="544"/>
        <end position="564"/>
    </location>
</feature>
<dbReference type="RefSeq" id="XP_035323552.1">
    <property type="nucleotide sequence ID" value="XM_035465715.1"/>
</dbReference>
<feature type="transmembrane region" description="Helical" evidence="5">
    <location>
        <begin position="436"/>
        <end position="459"/>
    </location>
</feature>
<dbReference type="PANTHER" id="PTHR11040:SF55">
    <property type="entry name" value="MEMBRANE ZINC ION TRANSPORTER, PUTATIVE (AFU_ORTHOLOGUE AFUA_6G00470)-RELATED"/>
    <property type="match status" value="1"/>
</dbReference>
<feature type="transmembrane region" description="Helical" evidence="5">
    <location>
        <begin position="126"/>
        <end position="148"/>
    </location>
</feature>
<evidence type="ECO:0000256" key="3">
    <source>
        <dbReference type="ARBA" id="ARBA00022989"/>
    </source>
</evidence>
<dbReference type="GeneID" id="55969967"/>
<comment type="subcellular location">
    <subcellularLocation>
        <location evidence="1">Membrane</location>
        <topology evidence="1">Multi-pass membrane protein</topology>
    </subcellularLocation>
</comment>
<evidence type="ECO:0000256" key="4">
    <source>
        <dbReference type="ARBA" id="ARBA00023136"/>
    </source>
</evidence>
<dbReference type="EMBL" id="JAANYQ010000003">
    <property type="protein sequence ID" value="KAF4124900.1"/>
    <property type="molecule type" value="Genomic_DNA"/>
</dbReference>
<dbReference type="PANTHER" id="PTHR11040">
    <property type="entry name" value="ZINC/IRON TRANSPORTER"/>
    <property type="match status" value="1"/>
</dbReference>
<comment type="caution">
    <text evidence="6">The sequence shown here is derived from an EMBL/GenBank/DDBJ whole genome shotgun (WGS) entry which is preliminary data.</text>
</comment>
<dbReference type="GO" id="GO:0005385">
    <property type="term" value="F:zinc ion transmembrane transporter activity"/>
    <property type="evidence" value="ECO:0007669"/>
    <property type="project" value="TreeGrafter"/>
</dbReference>
<organism evidence="6 7">
    <name type="scientific">Geosmithia morbida</name>
    <dbReference type="NCBI Taxonomy" id="1094350"/>
    <lineage>
        <taxon>Eukaryota</taxon>
        <taxon>Fungi</taxon>
        <taxon>Dikarya</taxon>
        <taxon>Ascomycota</taxon>
        <taxon>Pezizomycotina</taxon>
        <taxon>Sordariomycetes</taxon>
        <taxon>Hypocreomycetidae</taxon>
        <taxon>Hypocreales</taxon>
        <taxon>Bionectriaceae</taxon>
        <taxon>Geosmithia</taxon>
    </lineage>
</organism>
<dbReference type="OrthoDB" id="448280at2759"/>
<sequence>MICLSKADEASFKEMSFNQSPAPLSGENTTRQDLNGISNLRELVSAGQNSHEAGPGAGGGGMALAASAGSGADEKHYQGFPHPGSPGVGRQSPELSSRHWATFGGEDQRLLSQAASPFETRPCCSFWGWAAWISSVLSVSFILTFAIVCFSPSSSSAPITTTTITAASSAPDDLAPRDETSSPSPVTFASLLRKRDTCEQGGVKGDTYDTPLHVGALLLIWFVSTAGSSFALLAQKVSCLRIPARFFFVVRHFGTGVLIATAFVHLLPTAFVSLNDPCLGSFFTDGYQALPGAIALGAVFLVTIIEMVFHPSRHCTSALPLTRGPDIDNDDEKVAKVTPPDSDIPRSPIQGMVRDLASPKGRTSSVGRALSHLHSNGEASDGEMAAVDMEQLSGPGPSAEQKLRKERLQVLLLEMGILFHSVFIGMSVSVAVGTDFIVLLIAIVFHQTFEGLALGSRIAAINWGEGSRQPWIMAIAYGLTTPLGQALGIATHTLYSPDSAVGLIVVGVMNSISAGLLTFASLVELMAEDFLSDDSWKHLRGKSRVLACLLVFVGAFGMSLVGAWA</sequence>
<proteinExistence type="predicted"/>
<protein>
    <submittedName>
        <fullName evidence="6">Zinc transporter ZupT</fullName>
    </submittedName>
</protein>
<dbReference type="InterPro" id="IPR003689">
    <property type="entry name" value="ZIP"/>
</dbReference>
<keyword evidence="3 5" id="KW-1133">Transmembrane helix</keyword>
<keyword evidence="7" id="KW-1185">Reference proteome</keyword>
<gene>
    <name evidence="6" type="ORF">GMORB2_3739</name>
</gene>
<feature type="transmembrane region" description="Helical" evidence="5">
    <location>
        <begin position="410"/>
        <end position="430"/>
    </location>
</feature>
<dbReference type="Pfam" id="PF02535">
    <property type="entry name" value="Zip"/>
    <property type="match status" value="1"/>
</dbReference>
<name>A0A9P4YZG5_9HYPO</name>
<feature type="transmembrane region" description="Helical" evidence="5">
    <location>
        <begin position="246"/>
        <end position="267"/>
    </location>
</feature>
<evidence type="ECO:0000256" key="1">
    <source>
        <dbReference type="ARBA" id="ARBA00004141"/>
    </source>
</evidence>
<dbReference type="GO" id="GO:0005886">
    <property type="term" value="C:plasma membrane"/>
    <property type="evidence" value="ECO:0007669"/>
    <property type="project" value="TreeGrafter"/>
</dbReference>
<feature type="transmembrane region" description="Helical" evidence="5">
    <location>
        <begin position="471"/>
        <end position="495"/>
    </location>
</feature>
<keyword evidence="2 5" id="KW-0812">Transmembrane</keyword>
<feature type="transmembrane region" description="Helical" evidence="5">
    <location>
        <begin position="287"/>
        <end position="309"/>
    </location>
</feature>
<accession>A0A9P4YZG5</accession>
<feature type="transmembrane region" description="Helical" evidence="5">
    <location>
        <begin position="501"/>
        <end position="523"/>
    </location>
</feature>